<dbReference type="Proteomes" id="UP000317990">
    <property type="component" value="Unassembled WGS sequence"/>
</dbReference>
<organism evidence="1 2">
    <name type="scientific">Aphanocapsa feldmannii 277cV</name>
    <dbReference type="NCBI Taxonomy" id="2507553"/>
    <lineage>
        <taxon>Bacteria</taxon>
        <taxon>Bacillati</taxon>
        <taxon>Cyanobacteriota</taxon>
        <taxon>Cyanophyceae</taxon>
        <taxon>Oscillatoriophycideae</taxon>
        <taxon>Chroococcales</taxon>
        <taxon>Microcystaceae</taxon>
        <taxon>Aphanocapsa</taxon>
    </lineage>
</organism>
<protein>
    <submittedName>
        <fullName evidence="1">Uncharacterized protein</fullName>
    </submittedName>
</protein>
<reference evidence="1 2" key="1">
    <citation type="journal article" date="2019" name="mSystems">
        <title>Life at home and on the roam: Genomic adaptions reflect the dual lifestyle of an intracellular, facultative symbiont.</title>
        <authorList>
            <person name="Burgsdorf I."/>
        </authorList>
    </citation>
    <scope>NUCLEOTIDE SEQUENCE [LARGE SCALE GENOMIC DNA]</scope>
    <source>
        <strain evidence="1">277cV</strain>
    </source>
</reference>
<accession>A0A524RM34</accession>
<comment type="caution">
    <text evidence="1">The sequence shown here is derived from an EMBL/GenBank/DDBJ whole genome shotgun (WGS) entry which is preliminary data.</text>
</comment>
<dbReference type="EMBL" id="SRMO01000080">
    <property type="protein sequence ID" value="TGG91241.1"/>
    <property type="molecule type" value="Genomic_DNA"/>
</dbReference>
<name>A0A524RM34_9CHRO</name>
<dbReference type="AlphaFoldDB" id="A0A524RM34"/>
<sequence length="236" mass="25624">MTAARSHGKILQMAHEEDQMSSNVLAQSSKTRKVTWNTAHAVSALFALALTAALGGQAYAGSCEGGDRIDHEDADCLDADWNNSTNWLSHGKVWARNECSSQGTVVAKVDIKDAKDKTWSLTNANKKSSGTGIFNTRNVYCCSDLSDLCDTSDISANSCLEKFQTSSAKTTCKNVSTSVNDSYQCVIDAECQNFEQASASTSFSWYEPASISVDWHEVEDLHNCLSELTVGECSQF</sequence>
<evidence type="ECO:0000313" key="1">
    <source>
        <dbReference type="EMBL" id="TGG91241.1"/>
    </source>
</evidence>
<gene>
    <name evidence="1" type="ORF">ERJ67_08310</name>
</gene>
<proteinExistence type="predicted"/>
<evidence type="ECO:0000313" key="2">
    <source>
        <dbReference type="Proteomes" id="UP000317990"/>
    </source>
</evidence>